<feature type="signal peptide" evidence="1">
    <location>
        <begin position="1"/>
        <end position="27"/>
    </location>
</feature>
<evidence type="ECO:0000313" key="2">
    <source>
        <dbReference type="EMBL" id="GAA0470219.1"/>
    </source>
</evidence>
<comment type="caution">
    <text evidence="2">The sequence shown here is derived from an EMBL/GenBank/DDBJ whole genome shotgun (WGS) entry which is preliminary data.</text>
</comment>
<proteinExistence type="predicted"/>
<gene>
    <name evidence="2" type="ORF">GCM10009096_08900</name>
</gene>
<dbReference type="Gene3D" id="2.30.30.40">
    <property type="entry name" value="SH3 Domains"/>
    <property type="match status" value="2"/>
</dbReference>
<dbReference type="InterPro" id="IPR010466">
    <property type="entry name" value="DUF1058"/>
</dbReference>
<evidence type="ECO:0000256" key="1">
    <source>
        <dbReference type="SAM" id="SignalP"/>
    </source>
</evidence>
<name>A0ABN1A8M0_9SPHN</name>
<sequence>MRKSVVKILSVSSLLTVGVISASPAQAQQEPPYWASIDEPEARMRTGPSTEYPTMWIYRRERLPIKILARYKAWRKVEDPDGAQGWMHARLLSAKQTAIVLGEKGEAQPLRSHPQADAKVIWRVEPGVVGKITQCENGWCLLDVTGRRGYVDRDIIWGDEPLK</sequence>
<accession>A0ABN1A8M0</accession>
<dbReference type="EMBL" id="BAAAEM010000002">
    <property type="protein sequence ID" value="GAA0470219.1"/>
    <property type="molecule type" value="Genomic_DNA"/>
</dbReference>
<dbReference type="Pfam" id="PF06347">
    <property type="entry name" value="SH3_4"/>
    <property type="match status" value="2"/>
</dbReference>
<evidence type="ECO:0008006" key="4">
    <source>
        <dbReference type="Google" id="ProtNLM"/>
    </source>
</evidence>
<keyword evidence="1" id="KW-0732">Signal</keyword>
<organism evidence="2 3">
    <name type="scientific">Parasphingorhabdus litoris</name>
    <dbReference type="NCBI Taxonomy" id="394733"/>
    <lineage>
        <taxon>Bacteria</taxon>
        <taxon>Pseudomonadati</taxon>
        <taxon>Pseudomonadota</taxon>
        <taxon>Alphaproteobacteria</taxon>
        <taxon>Sphingomonadales</taxon>
        <taxon>Sphingomonadaceae</taxon>
        <taxon>Parasphingorhabdus</taxon>
    </lineage>
</organism>
<dbReference type="Proteomes" id="UP001500713">
    <property type="component" value="Unassembled WGS sequence"/>
</dbReference>
<dbReference type="RefSeq" id="WP_343758157.1">
    <property type="nucleotide sequence ID" value="NZ_BAAAEM010000002.1"/>
</dbReference>
<keyword evidence="3" id="KW-1185">Reference proteome</keyword>
<reference evidence="3" key="1">
    <citation type="journal article" date="2019" name="Int. J. Syst. Evol. Microbiol.">
        <title>The Global Catalogue of Microorganisms (GCM) 10K type strain sequencing project: providing services to taxonomists for standard genome sequencing and annotation.</title>
        <authorList>
            <consortium name="The Broad Institute Genomics Platform"/>
            <consortium name="The Broad Institute Genome Sequencing Center for Infectious Disease"/>
            <person name="Wu L."/>
            <person name="Ma J."/>
        </authorList>
    </citation>
    <scope>NUCLEOTIDE SEQUENCE [LARGE SCALE GENOMIC DNA]</scope>
    <source>
        <strain evidence="3">JCM 14162</strain>
    </source>
</reference>
<feature type="chain" id="PRO_5047276822" description="SH3-like domain-containing protein" evidence="1">
    <location>
        <begin position="28"/>
        <end position="163"/>
    </location>
</feature>
<evidence type="ECO:0000313" key="3">
    <source>
        <dbReference type="Proteomes" id="UP001500713"/>
    </source>
</evidence>
<protein>
    <recommendedName>
        <fullName evidence="4">SH3-like domain-containing protein</fullName>
    </recommendedName>
</protein>